<organism evidence="1 2">
    <name type="scientific">Candidatus Woesebacteria bacterium RIFOXYA1_FULL_43_9</name>
    <dbReference type="NCBI Taxonomy" id="1802534"/>
    <lineage>
        <taxon>Bacteria</taxon>
        <taxon>Candidatus Woeseibacteriota</taxon>
    </lineage>
</organism>
<evidence type="ECO:0000313" key="2">
    <source>
        <dbReference type="Proteomes" id="UP000179241"/>
    </source>
</evidence>
<accession>A0A1F8CNF5</accession>
<comment type="caution">
    <text evidence="1">The sequence shown here is derived from an EMBL/GenBank/DDBJ whole genome shotgun (WGS) entry which is preliminary data.</text>
</comment>
<dbReference type="AlphaFoldDB" id="A0A1F8CNF5"/>
<dbReference type="EMBL" id="MGHU01000026">
    <property type="protein sequence ID" value="OGM77268.1"/>
    <property type="molecule type" value="Genomic_DNA"/>
</dbReference>
<dbReference type="Proteomes" id="UP000179241">
    <property type="component" value="Unassembled WGS sequence"/>
</dbReference>
<sequence>MTKNNFLICFLILVFATVFVNISGSIFCSSKIKSVVALEKGINSVDGSILMEKAKQAEQSSLNQLVSQADTYGFKETTLVVYASTNKKVATK</sequence>
<gene>
    <name evidence="1" type="ORF">A2188_02455</name>
</gene>
<reference evidence="1 2" key="1">
    <citation type="journal article" date="2016" name="Nat. Commun.">
        <title>Thousands of microbial genomes shed light on interconnected biogeochemical processes in an aquifer system.</title>
        <authorList>
            <person name="Anantharaman K."/>
            <person name="Brown C.T."/>
            <person name="Hug L.A."/>
            <person name="Sharon I."/>
            <person name="Castelle C.J."/>
            <person name="Probst A.J."/>
            <person name="Thomas B.C."/>
            <person name="Singh A."/>
            <person name="Wilkins M.J."/>
            <person name="Karaoz U."/>
            <person name="Brodie E.L."/>
            <person name="Williams K.H."/>
            <person name="Hubbard S.S."/>
            <person name="Banfield J.F."/>
        </authorList>
    </citation>
    <scope>NUCLEOTIDE SEQUENCE [LARGE SCALE GENOMIC DNA]</scope>
</reference>
<proteinExistence type="predicted"/>
<name>A0A1F8CNF5_9BACT</name>
<protein>
    <submittedName>
        <fullName evidence="1">Uncharacterized protein</fullName>
    </submittedName>
</protein>
<evidence type="ECO:0000313" key="1">
    <source>
        <dbReference type="EMBL" id="OGM77268.1"/>
    </source>
</evidence>